<feature type="domain" description="Cas12f1-like TNB" evidence="2">
    <location>
        <begin position="318"/>
        <end position="385"/>
    </location>
</feature>
<dbReference type="Proteomes" id="UP000176944">
    <property type="component" value="Chromosome"/>
</dbReference>
<reference evidence="3" key="2">
    <citation type="submission" date="2022-10" db="EMBL/GenBank/DDBJ databases">
        <authorList>
            <person name="Ngo T.-E."/>
        </authorList>
    </citation>
    <scope>NUCLEOTIDE SEQUENCE</scope>
    <source>
        <strain evidence="3">JHB</strain>
    </source>
</reference>
<evidence type="ECO:0000313" key="3">
    <source>
        <dbReference type="EMBL" id="WAN69793.1"/>
    </source>
</evidence>
<protein>
    <submittedName>
        <fullName evidence="3">Transposase</fullName>
    </submittedName>
</protein>
<accession>A0A9Q9SUC8</accession>
<dbReference type="AlphaFoldDB" id="A0A9Q9SUC8"/>
<dbReference type="InterPro" id="IPR010095">
    <property type="entry name" value="Cas12f1-like_TNB"/>
</dbReference>
<gene>
    <name evidence="3" type="ORF">BJP36_31920</name>
</gene>
<name>A0A9Q9SUC8_MOOP1</name>
<dbReference type="EMBL" id="CP017708">
    <property type="protein sequence ID" value="WAN69793.1"/>
    <property type="molecule type" value="Genomic_DNA"/>
</dbReference>
<reference evidence="3" key="1">
    <citation type="journal article" date="2017" name="Proc. Natl. Acad. Sci. U.S.A.">
        <title>Comparative genomics uncovers the prolific and distinctive metabolic potential of the cyanobacterial genus Moorea.</title>
        <authorList>
            <person name="Leao T."/>
            <person name="Castelao G."/>
            <person name="Korobeynikov A."/>
            <person name="Monroe E.A."/>
            <person name="Podell S."/>
            <person name="Glukhov E."/>
            <person name="Allen E.E."/>
            <person name="Gerwick W.H."/>
            <person name="Gerwick L."/>
        </authorList>
    </citation>
    <scope>NUCLEOTIDE SEQUENCE</scope>
    <source>
        <strain evidence="3">JHB</strain>
    </source>
</reference>
<evidence type="ECO:0000256" key="1">
    <source>
        <dbReference type="ARBA" id="ARBA00023125"/>
    </source>
</evidence>
<proteinExistence type="predicted"/>
<dbReference type="NCBIfam" id="NF040570">
    <property type="entry name" value="guided_TnpB"/>
    <property type="match status" value="1"/>
</dbReference>
<dbReference type="Pfam" id="PF07282">
    <property type="entry name" value="Cas12f1-like_TNB"/>
    <property type="match status" value="1"/>
</dbReference>
<organism evidence="3">
    <name type="scientific">Moorena producens (strain JHB)</name>
    <dbReference type="NCBI Taxonomy" id="1454205"/>
    <lineage>
        <taxon>Bacteria</taxon>
        <taxon>Bacillati</taxon>
        <taxon>Cyanobacteriota</taxon>
        <taxon>Cyanophyceae</taxon>
        <taxon>Coleofasciculales</taxon>
        <taxon>Coleofasciculaceae</taxon>
        <taxon>Moorena</taxon>
    </lineage>
</organism>
<sequence length="417" mass="47338">MQQVITAKLKLNCTPEQKEKLRAVTLAYRDALNYTSKLAFDKGKLSYAAKLQKQVYYDIRERFSLPAQMACNVPRQVAAIYKNLWMKVERNATHLKSGITNKRYQGLDTPPKFIARTCTFSYKRDYSFVKGKASLVTLEGRIKVDYSGYQKHLDLIHSGIAKIGTAIIWYAETTKTYYLLVSLELDLPDIKPEGIKRVVGVDVGQRYLAVTFDTNNTPGFFSGKSVIHRANRYYKTKQTLQRKGTRSATRRLIVLSKRERRFNADINHCIAKRVVITGSLIGLENITHNGDKIKPIQLGKEPSKKLCKPHRNKKTWEFTKLHYFIDYKAVLGGALAIRVDADFTSQSCPRCGHTSKANRANNGLDFDCIACGYKLHADLVGAKNIALRTLLLRQDFERTGRLSTVPDVSQDETKTLD</sequence>
<dbReference type="GO" id="GO:0003677">
    <property type="term" value="F:DNA binding"/>
    <property type="evidence" value="ECO:0007669"/>
    <property type="project" value="UniProtKB-KW"/>
</dbReference>
<evidence type="ECO:0000259" key="2">
    <source>
        <dbReference type="Pfam" id="PF07282"/>
    </source>
</evidence>
<keyword evidence="1" id="KW-0238">DNA-binding</keyword>